<feature type="domain" description="Histidine kinase" evidence="5">
    <location>
        <begin position="267"/>
        <end position="359"/>
    </location>
</feature>
<evidence type="ECO:0000259" key="5">
    <source>
        <dbReference type="PROSITE" id="PS50109"/>
    </source>
</evidence>
<gene>
    <name evidence="6" type="ORF">SAMN06295970_101502</name>
</gene>
<feature type="transmembrane region" description="Helical" evidence="4">
    <location>
        <begin position="84"/>
        <end position="107"/>
    </location>
</feature>
<evidence type="ECO:0000313" key="6">
    <source>
        <dbReference type="EMBL" id="SMP45380.1"/>
    </source>
</evidence>
<keyword evidence="4" id="KW-0472">Membrane</keyword>
<name>A0ABY1PVV4_9BURK</name>
<dbReference type="Pfam" id="PF02518">
    <property type="entry name" value="HATPase_c"/>
    <property type="match status" value="1"/>
</dbReference>
<comment type="caution">
    <text evidence="6">The sequence shown here is derived from an EMBL/GenBank/DDBJ whole genome shotgun (WGS) entry which is preliminary data.</text>
</comment>
<dbReference type="EC" id="2.7.13.3" evidence="2"/>
<proteinExistence type="predicted"/>
<keyword evidence="6" id="KW-0808">Transferase</keyword>
<protein>
    <recommendedName>
        <fullName evidence="2">histidine kinase</fullName>
        <ecNumber evidence="2">2.7.13.3</ecNumber>
    </recommendedName>
</protein>
<feature type="transmembrane region" description="Helical" evidence="4">
    <location>
        <begin position="20"/>
        <end position="40"/>
    </location>
</feature>
<accession>A0ABY1PVV4</accession>
<dbReference type="Pfam" id="PF06580">
    <property type="entry name" value="His_kinase"/>
    <property type="match status" value="1"/>
</dbReference>
<dbReference type="PANTHER" id="PTHR34220:SF9">
    <property type="entry name" value="SIGNAL TRANSDUCTION HISTIDINE KINASE INTERNAL REGION DOMAIN-CONTAINING PROTEIN"/>
    <property type="match status" value="1"/>
</dbReference>
<sequence length="359" mass="38124">MNTASPAITNARPGRGRRMLVRLAIVTGFNVLCALTITYLVKMGGSFTENLVFSFCIGTLAWLFIDGGRMLIWGENKPAGLPFLLLTMLALPLAQMGGSALAAWLLGMPAHPVLATDSSHAAAILLFSVLAGLSATWFFWNRGKLAFLQAEAEAEKARVAGIERQAMQAQLQMLQAQIEPHMLFNTLANLQGLIATDPPRAQLLLEQLIAYLRATLKSSRAASTTLAEEFSLMEAYLGLMAIRMGERLAYRLDLPAPLAGVQVAPMLLQPLVENAIRHGLEPKIEGGRIDVSAAREGATLVLTVRDTGLGLDAPASHGTGLGLENIRERLQALYGPAAGLSLAAGAPCGAVATLTVPLP</sequence>
<dbReference type="PRINTS" id="PR00344">
    <property type="entry name" value="BCTRLSENSOR"/>
</dbReference>
<dbReference type="PANTHER" id="PTHR34220">
    <property type="entry name" value="SENSOR HISTIDINE KINASE YPDA"/>
    <property type="match status" value="1"/>
</dbReference>
<dbReference type="InterPro" id="IPR005467">
    <property type="entry name" value="His_kinase_dom"/>
</dbReference>
<evidence type="ECO:0000313" key="7">
    <source>
        <dbReference type="Proteomes" id="UP001158049"/>
    </source>
</evidence>
<evidence type="ECO:0000256" key="2">
    <source>
        <dbReference type="ARBA" id="ARBA00012438"/>
    </source>
</evidence>
<dbReference type="Proteomes" id="UP001158049">
    <property type="component" value="Unassembled WGS sequence"/>
</dbReference>
<keyword evidence="4" id="KW-1133">Transmembrane helix</keyword>
<keyword evidence="3" id="KW-0175">Coiled coil</keyword>
<dbReference type="Gene3D" id="3.30.565.10">
    <property type="entry name" value="Histidine kinase-like ATPase, C-terminal domain"/>
    <property type="match status" value="1"/>
</dbReference>
<dbReference type="InterPro" id="IPR036890">
    <property type="entry name" value="HATPase_C_sf"/>
</dbReference>
<dbReference type="InterPro" id="IPR003594">
    <property type="entry name" value="HATPase_dom"/>
</dbReference>
<comment type="catalytic activity">
    <reaction evidence="1">
        <text>ATP + protein L-histidine = ADP + protein N-phospho-L-histidine.</text>
        <dbReference type="EC" id="2.7.13.3"/>
    </reaction>
</comment>
<evidence type="ECO:0000256" key="1">
    <source>
        <dbReference type="ARBA" id="ARBA00000085"/>
    </source>
</evidence>
<feature type="transmembrane region" description="Helical" evidence="4">
    <location>
        <begin position="52"/>
        <end position="72"/>
    </location>
</feature>
<dbReference type="EMBL" id="FXUL01000001">
    <property type="protein sequence ID" value="SMP45380.1"/>
    <property type="molecule type" value="Genomic_DNA"/>
</dbReference>
<keyword evidence="7" id="KW-1185">Reference proteome</keyword>
<evidence type="ECO:0000256" key="4">
    <source>
        <dbReference type="SAM" id="Phobius"/>
    </source>
</evidence>
<dbReference type="SUPFAM" id="SSF55874">
    <property type="entry name" value="ATPase domain of HSP90 chaperone/DNA topoisomerase II/histidine kinase"/>
    <property type="match status" value="1"/>
</dbReference>
<feature type="coiled-coil region" evidence="3">
    <location>
        <begin position="145"/>
        <end position="179"/>
    </location>
</feature>
<keyword evidence="4" id="KW-0812">Transmembrane</keyword>
<organism evidence="6 7">
    <name type="scientific">Noviherbaspirillum suwonense</name>
    <dbReference type="NCBI Taxonomy" id="1224511"/>
    <lineage>
        <taxon>Bacteria</taxon>
        <taxon>Pseudomonadati</taxon>
        <taxon>Pseudomonadota</taxon>
        <taxon>Betaproteobacteria</taxon>
        <taxon>Burkholderiales</taxon>
        <taxon>Oxalobacteraceae</taxon>
        <taxon>Noviherbaspirillum</taxon>
    </lineage>
</organism>
<dbReference type="RefSeq" id="WP_283440645.1">
    <property type="nucleotide sequence ID" value="NZ_FXUL01000001.1"/>
</dbReference>
<dbReference type="InterPro" id="IPR050640">
    <property type="entry name" value="Bact_2-comp_sensor_kinase"/>
</dbReference>
<dbReference type="PROSITE" id="PS50109">
    <property type="entry name" value="HIS_KIN"/>
    <property type="match status" value="1"/>
</dbReference>
<keyword evidence="6" id="KW-0418">Kinase</keyword>
<dbReference type="InterPro" id="IPR004358">
    <property type="entry name" value="Sig_transdc_His_kin-like_C"/>
</dbReference>
<reference evidence="6 7" key="1">
    <citation type="submission" date="2017-05" db="EMBL/GenBank/DDBJ databases">
        <authorList>
            <person name="Varghese N."/>
            <person name="Submissions S."/>
        </authorList>
    </citation>
    <scope>NUCLEOTIDE SEQUENCE [LARGE SCALE GENOMIC DNA]</scope>
    <source>
        <strain evidence="6 7">DSM 26001</strain>
    </source>
</reference>
<dbReference type="GO" id="GO:0016301">
    <property type="term" value="F:kinase activity"/>
    <property type="evidence" value="ECO:0007669"/>
    <property type="project" value="UniProtKB-KW"/>
</dbReference>
<feature type="transmembrane region" description="Helical" evidence="4">
    <location>
        <begin position="119"/>
        <end position="140"/>
    </location>
</feature>
<dbReference type="SMART" id="SM00387">
    <property type="entry name" value="HATPase_c"/>
    <property type="match status" value="1"/>
</dbReference>
<dbReference type="InterPro" id="IPR010559">
    <property type="entry name" value="Sig_transdc_His_kin_internal"/>
</dbReference>
<evidence type="ECO:0000256" key="3">
    <source>
        <dbReference type="SAM" id="Coils"/>
    </source>
</evidence>